<dbReference type="InterPro" id="IPR007494">
    <property type="entry name" value="Glutaredoxin2_C"/>
</dbReference>
<dbReference type="InterPro" id="IPR036282">
    <property type="entry name" value="Glutathione-S-Trfase_C_sf"/>
</dbReference>
<dbReference type="SUPFAM" id="SSF47616">
    <property type="entry name" value="GST C-terminal domain-like"/>
    <property type="match status" value="1"/>
</dbReference>
<sequence>MASCFVGSVSLKGRVGVSSVCGRGVRRTSVVKMATSTGWGRTATEEELKTDLPKLFVYDHCQYCVRCRMVFGLRGEKYDLYFLSNDDAITPTKMIGKKVLPILSIGGNAMGESMDIIAKIEGDRPALKPATGRTDIKEWLAKTTGVQRMLTRPRLAKTPLAEFQTKSSRETYANNHKTYDEMLSKTDELLASFNESLKELEAMLDSDESVSPGGIGYDDIELFPRIRGITMVKGVEFPPKLKSYAEKMSERCDIPLFYYCAS</sequence>
<name>A0AAV8UR05_9RHOD</name>
<dbReference type="Pfam" id="PF13417">
    <property type="entry name" value="GST_N_3"/>
    <property type="match status" value="1"/>
</dbReference>
<dbReference type="Gene3D" id="1.20.1050.10">
    <property type="match status" value="1"/>
</dbReference>
<keyword evidence="3" id="KW-1185">Reference proteome</keyword>
<proteinExistence type="predicted"/>
<dbReference type="InterPro" id="IPR004045">
    <property type="entry name" value="Glutathione_S-Trfase_N"/>
</dbReference>
<dbReference type="Proteomes" id="UP001157974">
    <property type="component" value="Unassembled WGS sequence"/>
</dbReference>
<accession>A0AAV8UR05</accession>
<dbReference type="SUPFAM" id="SSF52833">
    <property type="entry name" value="Thioredoxin-like"/>
    <property type="match status" value="1"/>
</dbReference>
<dbReference type="InterPro" id="IPR036249">
    <property type="entry name" value="Thioredoxin-like_sf"/>
</dbReference>
<dbReference type="EMBL" id="JAMWBK010000005">
    <property type="protein sequence ID" value="KAJ8904971.1"/>
    <property type="molecule type" value="Genomic_DNA"/>
</dbReference>
<gene>
    <name evidence="2" type="ORF">NDN08_001483</name>
</gene>
<dbReference type="Gene3D" id="3.40.30.10">
    <property type="entry name" value="Glutaredoxin"/>
    <property type="match status" value="1"/>
</dbReference>
<evidence type="ECO:0000259" key="1">
    <source>
        <dbReference type="PROSITE" id="PS50404"/>
    </source>
</evidence>
<evidence type="ECO:0000313" key="3">
    <source>
        <dbReference type="Proteomes" id="UP001157974"/>
    </source>
</evidence>
<feature type="domain" description="GST N-terminal" evidence="1">
    <location>
        <begin position="51"/>
        <end position="128"/>
    </location>
</feature>
<dbReference type="NCBIfam" id="NF007702">
    <property type="entry name" value="PRK10387.1"/>
    <property type="match status" value="1"/>
</dbReference>
<protein>
    <recommendedName>
        <fullName evidence="1">GST N-terminal domain-containing protein</fullName>
    </recommendedName>
</protein>
<dbReference type="AlphaFoldDB" id="A0AAV8UR05"/>
<reference evidence="2 3" key="1">
    <citation type="journal article" date="2023" name="Nat. Commun.">
        <title>Origin of minicircular mitochondrial genomes in red algae.</title>
        <authorList>
            <person name="Lee Y."/>
            <person name="Cho C.H."/>
            <person name="Lee Y.M."/>
            <person name="Park S.I."/>
            <person name="Yang J.H."/>
            <person name="West J.A."/>
            <person name="Bhattacharya D."/>
            <person name="Yoon H.S."/>
        </authorList>
    </citation>
    <scope>NUCLEOTIDE SEQUENCE [LARGE SCALE GENOMIC DNA]</scope>
    <source>
        <strain evidence="2 3">CCMP1338</strain>
        <tissue evidence="2">Whole cell</tissue>
    </source>
</reference>
<evidence type="ECO:0000313" key="2">
    <source>
        <dbReference type="EMBL" id="KAJ8904971.1"/>
    </source>
</evidence>
<dbReference type="Pfam" id="PF04399">
    <property type="entry name" value="Glutaredoxin2_C"/>
    <property type="match status" value="1"/>
</dbReference>
<organism evidence="2 3">
    <name type="scientific">Rhodosorus marinus</name>
    <dbReference type="NCBI Taxonomy" id="101924"/>
    <lineage>
        <taxon>Eukaryota</taxon>
        <taxon>Rhodophyta</taxon>
        <taxon>Stylonematophyceae</taxon>
        <taxon>Stylonematales</taxon>
        <taxon>Stylonemataceae</taxon>
        <taxon>Rhodosorus</taxon>
    </lineage>
</organism>
<dbReference type="PROSITE" id="PS50404">
    <property type="entry name" value="GST_NTER"/>
    <property type="match status" value="1"/>
</dbReference>
<comment type="caution">
    <text evidence="2">The sequence shown here is derived from an EMBL/GenBank/DDBJ whole genome shotgun (WGS) entry which is preliminary data.</text>
</comment>